<dbReference type="PANTHER" id="PTHR43649">
    <property type="entry name" value="ARABINOSE-BINDING PROTEIN-RELATED"/>
    <property type="match status" value="1"/>
</dbReference>
<proteinExistence type="inferred from homology"/>
<protein>
    <submittedName>
        <fullName evidence="4">Unannotated protein</fullName>
    </submittedName>
</protein>
<evidence type="ECO:0000256" key="3">
    <source>
        <dbReference type="ARBA" id="ARBA00022729"/>
    </source>
</evidence>
<gene>
    <name evidence="4" type="ORF">UFOPK3774_00582</name>
</gene>
<organism evidence="4">
    <name type="scientific">freshwater metagenome</name>
    <dbReference type="NCBI Taxonomy" id="449393"/>
    <lineage>
        <taxon>unclassified sequences</taxon>
        <taxon>metagenomes</taxon>
        <taxon>ecological metagenomes</taxon>
    </lineage>
</organism>
<dbReference type="SUPFAM" id="SSF53850">
    <property type="entry name" value="Periplasmic binding protein-like II"/>
    <property type="match status" value="1"/>
</dbReference>
<dbReference type="InterPro" id="IPR050490">
    <property type="entry name" value="Bact_solute-bd_prot1"/>
</dbReference>
<evidence type="ECO:0000256" key="1">
    <source>
        <dbReference type="ARBA" id="ARBA00008520"/>
    </source>
</evidence>
<evidence type="ECO:0000256" key="2">
    <source>
        <dbReference type="ARBA" id="ARBA00022448"/>
    </source>
</evidence>
<dbReference type="AlphaFoldDB" id="A0A6J7JA23"/>
<sequence length="447" mass="47661">MKKKLLAGVTAALVGLSLSPMISANAATPLQKEIAAINKSGDTFQYWIGLIFSDDANAQAVNSIKAWGATRGIKVNPVLVNQNNLTSQITAALTAGTMPDAFDSSSGLMLQLGSKNLVNIQALHDELAAKYGGLNKAATQFNLSTYGGKGLGVPYGINGNLLNRRLDLIKASGGSAQPPKTWEEALSTAYNAQKVGAWGFNTGNVGDAEGVFQAMFRDYGARTGNDEGTKCTIDTQATKDFMTLVKKAYDKGLYPSDSSNSDGAWDNNKYLGGKAVMIANPGSVYTTLIGGSATWDKNPTLAKNTGFSPLPGGPVMQVAPSDGWLRVISKSSKYPELGKDLIRYLMGRNNMQEYYSKAIYGPAFKAYNTFTFWRVANDPARAGLYLLATAGTAGNYPDMNNAQNAEFHGGFGLSKMVQAYLYGGKTMTEAITAAQASCQAIYDKYKK</sequence>
<comment type="similarity">
    <text evidence="1">Belongs to the bacterial solute-binding protein 1 family.</text>
</comment>
<evidence type="ECO:0000313" key="4">
    <source>
        <dbReference type="EMBL" id="CAB4939879.1"/>
    </source>
</evidence>
<dbReference type="PANTHER" id="PTHR43649:SF34">
    <property type="entry name" value="ABC TRANSPORTER PERIPLASMIC-BINDING PROTEIN YCJN-RELATED"/>
    <property type="match status" value="1"/>
</dbReference>
<dbReference type="EMBL" id="CAFBNG010000088">
    <property type="protein sequence ID" value="CAB4939879.1"/>
    <property type="molecule type" value="Genomic_DNA"/>
</dbReference>
<name>A0A6J7JA23_9ZZZZ</name>
<keyword evidence="2" id="KW-0813">Transport</keyword>
<reference evidence="4" key="1">
    <citation type="submission" date="2020-05" db="EMBL/GenBank/DDBJ databases">
        <authorList>
            <person name="Chiriac C."/>
            <person name="Salcher M."/>
            <person name="Ghai R."/>
            <person name="Kavagutti S V."/>
        </authorList>
    </citation>
    <scope>NUCLEOTIDE SEQUENCE</scope>
</reference>
<accession>A0A6J7JA23</accession>
<keyword evidence="3" id="KW-0732">Signal</keyword>
<dbReference type="Gene3D" id="3.40.190.10">
    <property type="entry name" value="Periplasmic binding protein-like II"/>
    <property type="match status" value="1"/>
</dbReference>